<sequence>MKSLIRNFLINLGALWIVTQIIPAITITGGTEGLFIGALSFMAANLVLVPILKLLLLPLNLLTLGLFAWFANVLALFFLVNVVPYFKLSPYHFPGTQYQGFTIPAADLTVFQSVLIASFMLGFIIHFLKWLSK</sequence>
<dbReference type="EMBL" id="LCBN01000011">
    <property type="protein sequence ID" value="KKS13968.1"/>
    <property type="molecule type" value="Genomic_DNA"/>
</dbReference>
<evidence type="ECO:0000256" key="1">
    <source>
        <dbReference type="SAM" id="Phobius"/>
    </source>
</evidence>
<keyword evidence="1" id="KW-1133">Transmembrane helix</keyword>
<feature type="transmembrane region" description="Helical" evidence="1">
    <location>
        <begin position="106"/>
        <end position="128"/>
    </location>
</feature>
<gene>
    <name evidence="2" type="ORF">UU67_C0011G0007</name>
</gene>
<evidence type="ECO:0000313" key="3">
    <source>
        <dbReference type="Proteomes" id="UP000034753"/>
    </source>
</evidence>
<accession>A0A0G0ZLW0</accession>
<reference evidence="2 3" key="1">
    <citation type="journal article" date="2015" name="Nature">
        <title>rRNA introns, odd ribosomes, and small enigmatic genomes across a large radiation of phyla.</title>
        <authorList>
            <person name="Brown C.T."/>
            <person name="Hug L.A."/>
            <person name="Thomas B.C."/>
            <person name="Sharon I."/>
            <person name="Castelle C.J."/>
            <person name="Singh A."/>
            <person name="Wilkins M.J."/>
            <person name="Williams K.H."/>
            <person name="Banfield J.F."/>
        </authorList>
    </citation>
    <scope>NUCLEOTIDE SEQUENCE [LARGE SCALE GENOMIC DNA]</scope>
</reference>
<evidence type="ECO:0008006" key="4">
    <source>
        <dbReference type="Google" id="ProtNLM"/>
    </source>
</evidence>
<organism evidence="2 3">
    <name type="scientific">Candidatus Daviesbacteria bacterium GW2011_GWB1_41_5</name>
    <dbReference type="NCBI Taxonomy" id="1618429"/>
    <lineage>
        <taxon>Bacteria</taxon>
        <taxon>Candidatus Daviesiibacteriota</taxon>
    </lineage>
</organism>
<comment type="caution">
    <text evidence="2">The sequence shown here is derived from an EMBL/GenBank/DDBJ whole genome shotgun (WGS) entry which is preliminary data.</text>
</comment>
<name>A0A0G0ZLW0_9BACT</name>
<feature type="transmembrane region" description="Helical" evidence="1">
    <location>
        <begin position="33"/>
        <end position="52"/>
    </location>
</feature>
<dbReference type="Pfam" id="PF04020">
    <property type="entry name" value="Phage_holin_4_2"/>
    <property type="match status" value="1"/>
</dbReference>
<keyword evidence="1" id="KW-0472">Membrane</keyword>
<dbReference type="InterPro" id="IPR007165">
    <property type="entry name" value="Phage_holin_4_2"/>
</dbReference>
<keyword evidence="1" id="KW-0812">Transmembrane</keyword>
<dbReference type="AlphaFoldDB" id="A0A0G0ZLW0"/>
<evidence type="ECO:0000313" key="2">
    <source>
        <dbReference type="EMBL" id="KKS13968.1"/>
    </source>
</evidence>
<proteinExistence type="predicted"/>
<feature type="transmembrane region" description="Helical" evidence="1">
    <location>
        <begin position="7"/>
        <end position="27"/>
    </location>
</feature>
<protein>
    <recommendedName>
        <fullName evidence="4">Phage holin family protein</fullName>
    </recommendedName>
</protein>
<feature type="transmembrane region" description="Helical" evidence="1">
    <location>
        <begin position="64"/>
        <end position="86"/>
    </location>
</feature>
<dbReference type="Proteomes" id="UP000034753">
    <property type="component" value="Unassembled WGS sequence"/>
</dbReference>